<dbReference type="EMBL" id="ML742090">
    <property type="protein sequence ID" value="KAE8150593.1"/>
    <property type="molecule type" value="Genomic_DNA"/>
</dbReference>
<dbReference type="Pfam" id="PF07859">
    <property type="entry name" value="Abhydrolase_3"/>
    <property type="match status" value="1"/>
</dbReference>
<dbReference type="OrthoDB" id="408631at2759"/>
<dbReference type="InterPro" id="IPR013094">
    <property type="entry name" value="AB_hydrolase_3"/>
</dbReference>
<dbReference type="PANTHER" id="PTHR48081">
    <property type="entry name" value="AB HYDROLASE SUPERFAMILY PROTEIN C4A8.06C"/>
    <property type="match status" value="1"/>
</dbReference>
<dbReference type="Proteomes" id="UP000325780">
    <property type="component" value="Unassembled WGS sequence"/>
</dbReference>
<feature type="domain" description="Alpha/beta hydrolase fold-3" evidence="2">
    <location>
        <begin position="61"/>
        <end position="263"/>
    </location>
</feature>
<sequence>MALPEHVAKIVKQTRALGIKLYPSTAHPDEVLQIPSRDEDRTIRVHAYNTLKRESPAPVLINFPGGGFMVPLLGSDDEYAQAIVQKTDYMVLDCSYRLAPENPWPAAVHDAEDVVRWVLSHPEKFSPSHISISGFSAGGSLALIMSAVVFPPKTFRHVVSFYTGTDLSKGAKEIAGPKPSEEFTPTDLMNLFISCYLPSPEDRKSWLASPAFIPVEKFSDRILFVTGSSDALGPEAEELGQRIKDSTDKHVEIVRYEDCDHAFDKLYEKGSVQEKAKDDMHDKVASFLSQ</sequence>
<evidence type="ECO:0000256" key="1">
    <source>
        <dbReference type="ARBA" id="ARBA00022801"/>
    </source>
</evidence>
<proteinExistence type="predicted"/>
<evidence type="ECO:0000313" key="3">
    <source>
        <dbReference type="EMBL" id="KAE8150593.1"/>
    </source>
</evidence>
<protein>
    <submittedName>
        <fullName evidence="3">Alpha/Beta hydrolase protein</fullName>
    </submittedName>
</protein>
<reference evidence="3 4" key="1">
    <citation type="submission" date="2019-04" db="EMBL/GenBank/DDBJ databases">
        <title>Friends and foes A comparative genomics study of 23 Aspergillus species from section Flavi.</title>
        <authorList>
            <consortium name="DOE Joint Genome Institute"/>
            <person name="Kjaerbolling I."/>
            <person name="Vesth T."/>
            <person name="Frisvad J.C."/>
            <person name="Nybo J.L."/>
            <person name="Theobald S."/>
            <person name="Kildgaard S."/>
            <person name="Isbrandt T."/>
            <person name="Kuo A."/>
            <person name="Sato A."/>
            <person name="Lyhne E.K."/>
            <person name="Kogle M.E."/>
            <person name="Wiebenga A."/>
            <person name="Kun R.S."/>
            <person name="Lubbers R.J."/>
            <person name="Makela M.R."/>
            <person name="Barry K."/>
            <person name="Chovatia M."/>
            <person name="Clum A."/>
            <person name="Daum C."/>
            <person name="Haridas S."/>
            <person name="He G."/>
            <person name="LaButti K."/>
            <person name="Lipzen A."/>
            <person name="Mondo S."/>
            <person name="Riley R."/>
            <person name="Salamov A."/>
            <person name="Simmons B.A."/>
            <person name="Magnuson J.K."/>
            <person name="Henrissat B."/>
            <person name="Mortensen U.H."/>
            <person name="Larsen T.O."/>
            <person name="Devries R.P."/>
            <person name="Grigoriev I.V."/>
            <person name="Machida M."/>
            <person name="Baker S.E."/>
            <person name="Andersen M.R."/>
        </authorList>
    </citation>
    <scope>NUCLEOTIDE SEQUENCE [LARGE SCALE GENOMIC DNA]</scope>
    <source>
        <strain evidence="3 4">IBT 18842</strain>
    </source>
</reference>
<keyword evidence="1 3" id="KW-0378">Hydrolase</keyword>
<dbReference type="InterPro" id="IPR050300">
    <property type="entry name" value="GDXG_lipolytic_enzyme"/>
</dbReference>
<dbReference type="Gene3D" id="3.40.50.1820">
    <property type="entry name" value="alpha/beta hydrolase"/>
    <property type="match status" value="1"/>
</dbReference>
<name>A0A5N6TW38_ASPAV</name>
<gene>
    <name evidence="3" type="ORF">BDV25DRAFT_108256</name>
</gene>
<accession>A0A5N6TW38</accession>
<dbReference type="GO" id="GO:0016787">
    <property type="term" value="F:hydrolase activity"/>
    <property type="evidence" value="ECO:0007669"/>
    <property type="project" value="UniProtKB-KW"/>
</dbReference>
<dbReference type="SUPFAM" id="SSF53474">
    <property type="entry name" value="alpha/beta-Hydrolases"/>
    <property type="match status" value="1"/>
</dbReference>
<dbReference type="PANTHER" id="PTHR48081:SF8">
    <property type="entry name" value="ALPHA_BETA HYDROLASE FOLD-3 DOMAIN-CONTAINING PROTEIN-RELATED"/>
    <property type="match status" value="1"/>
</dbReference>
<dbReference type="InterPro" id="IPR029058">
    <property type="entry name" value="AB_hydrolase_fold"/>
</dbReference>
<evidence type="ECO:0000313" key="4">
    <source>
        <dbReference type="Proteomes" id="UP000325780"/>
    </source>
</evidence>
<organism evidence="3 4">
    <name type="scientific">Aspergillus avenaceus</name>
    <dbReference type="NCBI Taxonomy" id="36643"/>
    <lineage>
        <taxon>Eukaryota</taxon>
        <taxon>Fungi</taxon>
        <taxon>Dikarya</taxon>
        <taxon>Ascomycota</taxon>
        <taxon>Pezizomycotina</taxon>
        <taxon>Eurotiomycetes</taxon>
        <taxon>Eurotiomycetidae</taxon>
        <taxon>Eurotiales</taxon>
        <taxon>Aspergillaceae</taxon>
        <taxon>Aspergillus</taxon>
        <taxon>Aspergillus subgen. Circumdati</taxon>
    </lineage>
</organism>
<keyword evidence="4" id="KW-1185">Reference proteome</keyword>
<dbReference type="AlphaFoldDB" id="A0A5N6TW38"/>
<evidence type="ECO:0000259" key="2">
    <source>
        <dbReference type="Pfam" id="PF07859"/>
    </source>
</evidence>